<evidence type="ECO:0000313" key="1">
    <source>
        <dbReference type="EMBL" id="MEO9387100.1"/>
    </source>
</evidence>
<keyword evidence="2" id="KW-1185">Reference proteome</keyword>
<accession>A0ABV0J2Q4</accession>
<reference evidence="1 2" key="1">
    <citation type="submission" date="2024-05" db="EMBL/GenBank/DDBJ databases">
        <authorList>
            <person name="De Oliveira J.P."/>
            <person name="Noriler S.A."/>
            <person name="De Oliveira A.G."/>
            <person name="Sipoli D.S."/>
        </authorList>
    </citation>
    <scope>NUCLEOTIDE SEQUENCE [LARGE SCALE GENOMIC DNA]</scope>
    <source>
        <strain evidence="1 2">LABIM192</strain>
    </source>
</reference>
<name>A0ABV0J2Q4_9NEIS</name>
<dbReference type="RefSeq" id="WP_347937996.1">
    <property type="nucleotide sequence ID" value="NZ_JBDXMI010000008.1"/>
</dbReference>
<dbReference type="EMBL" id="JBDXMI010000008">
    <property type="protein sequence ID" value="MEO9387100.1"/>
    <property type="molecule type" value="Genomic_DNA"/>
</dbReference>
<organism evidence="1 2">
    <name type="scientific">Chromobacterium phragmitis</name>
    <dbReference type="NCBI Taxonomy" id="2202141"/>
    <lineage>
        <taxon>Bacteria</taxon>
        <taxon>Pseudomonadati</taxon>
        <taxon>Pseudomonadota</taxon>
        <taxon>Betaproteobacteria</taxon>
        <taxon>Neisseriales</taxon>
        <taxon>Chromobacteriaceae</taxon>
        <taxon>Chromobacterium</taxon>
    </lineage>
</organism>
<gene>
    <name evidence="1" type="ORF">ABI908_23685</name>
</gene>
<sequence length="109" mass="12124">MEKNYPKALKTELRRPEDRRQSVVFLMPYDGNLTDKKFADLAGKVLGSIKAIGYSGATVDQVTERLKSDWFTGRVKDVTLRRCQRGTVSLFGPGWGCMGLAPSDVVVVE</sequence>
<protein>
    <submittedName>
        <fullName evidence="1">Uncharacterized protein</fullName>
    </submittedName>
</protein>
<comment type="caution">
    <text evidence="1">The sequence shown here is derived from an EMBL/GenBank/DDBJ whole genome shotgun (WGS) entry which is preliminary data.</text>
</comment>
<proteinExistence type="predicted"/>
<evidence type="ECO:0000313" key="2">
    <source>
        <dbReference type="Proteomes" id="UP001462502"/>
    </source>
</evidence>
<dbReference type="Proteomes" id="UP001462502">
    <property type="component" value="Unassembled WGS sequence"/>
</dbReference>